<dbReference type="Ensembl" id="ENSMMNT00015010249.1">
    <property type="protein sequence ID" value="ENSMMNP00015009372.1"/>
    <property type="gene ID" value="ENSMMNG00015006980.1"/>
</dbReference>
<proteinExistence type="predicted"/>
<accession>A0A8C6B0T9</accession>
<name>A0A8C6B0T9_MONMO</name>
<evidence type="ECO:0000313" key="4">
    <source>
        <dbReference type="Ensembl" id="ENSMMNP00015009372.1"/>
    </source>
</evidence>
<keyword evidence="5" id="KW-1185">Reference proteome</keyword>
<dbReference type="Pfam" id="PF00078">
    <property type="entry name" value="RVT_1"/>
    <property type="match status" value="1"/>
</dbReference>
<evidence type="ECO:0000256" key="1">
    <source>
        <dbReference type="ARBA" id="ARBA00012493"/>
    </source>
</evidence>
<dbReference type="SUPFAM" id="SSF56672">
    <property type="entry name" value="DNA/RNA polymerases"/>
    <property type="match status" value="1"/>
</dbReference>
<feature type="compositionally biased region" description="Polar residues" evidence="2">
    <location>
        <begin position="255"/>
        <end position="264"/>
    </location>
</feature>
<sequence length="277" mass="31472">MLAMEEMLLALGDAHCGGHMALETLGPDANLEKGEIELKARAGNIVLNGEKLKPFPLRSGTRQGCPLSPLLFNIVLEVLAMAIREEKEIKGIQIGKEEVKLSLFADDMILYIENPKDATRKLLELMNEFGKVAGYKINAQKSLAFLYTNDEKSEREIKKTLPFTIATKRIKYLGISLPKETKDLYAENYKTLMKEIKDVTDRWRDIPCSCIGRINIVKMTILPKAIYRFDAIPIKLPMAFFTELEQKNLKICTETQKTPNSQSGLERKKHSWRNQTP</sequence>
<dbReference type="AlphaFoldDB" id="A0A8C6B0T9"/>
<dbReference type="GO" id="GO:0003964">
    <property type="term" value="F:RNA-directed DNA polymerase activity"/>
    <property type="evidence" value="ECO:0007669"/>
    <property type="project" value="UniProtKB-EC"/>
</dbReference>
<protein>
    <recommendedName>
        <fullName evidence="1">RNA-directed DNA polymerase</fullName>
        <ecNumber evidence="1">2.7.7.49</ecNumber>
    </recommendedName>
</protein>
<feature type="compositionally biased region" description="Basic residues" evidence="2">
    <location>
        <begin position="267"/>
        <end position="277"/>
    </location>
</feature>
<dbReference type="PANTHER" id="PTHR19446">
    <property type="entry name" value="REVERSE TRANSCRIPTASES"/>
    <property type="match status" value="1"/>
</dbReference>
<dbReference type="GeneTree" id="ENSGT01150000286946"/>
<dbReference type="PROSITE" id="PS50878">
    <property type="entry name" value="RT_POL"/>
    <property type="match status" value="1"/>
</dbReference>
<dbReference type="Proteomes" id="UP000694561">
    <property type="component" value="Unplaced"/>
</dbReference>
<dbReference type="InterPro" id="IPR000477">
    <property type="entry name" value="RT_dom"/>
</dbReference>
<dbReference type="CDD" id="cd01650">
    <property type="entry name" value="RT_nLTR_like"/>
    <property type="match status" value="1"/>
</dbReference>
<evidence type="ECO:0000259" key="3">
    <source>
        <dbReference type="PROSITE" id="PS50878"/>
    </source>
</evidence>
<organism evidence="4 5">
    <name type="scientific">Monodon monoceros</name>
    <name type="common">Narwhal</name>
    <name type="synonym">Ceratodon monodon</name>
    <dbReference type="NCBI Taxonomy" id="40151"/>
    <lineage>
        <taxon>Eukaryota</taxon>
        <taxon>Metazoa</taxon>
        <taxon>Chordata</taxon>
        <taxon>Craniata</taxon>
        <taxon>Vertebrata</taxon>
        <taxon>Euteleostomi</taxon>
        <taxon>Mammalia</taxon>
        <taxon>Eutheria</taxon>
        <taxon>Laurasiatheria</taxon>
        <taxon>Artiodactyla</taxon>
        <taxon>Whippomorpha</taxon>
        <taxon>Cetacea</taxon>
        <taxon>Odontoceti</taxon>
        <taxon>Monodontidae</taxon>
        <taxon>Monodon</taxon>
    </lineage>
</organism>
<reference evidence="4" key="1">
    <citation type="submission" date="2025-08" db="UniProtKB">
        <authorList>
            <consortium name="Ensembl"/>
        </authorList>
    </citation>
    <scope>IDENTIFICATION</scope>
</reference>
<evidence type="ECO:0000256" key="2">
    <source>
        <dbReference type="SAM" id="MobiDB-lite"/>
    </source>
</evidence>
<feature type="domain" description="Reverse transcriptase" evidence="3">
    <location>
        <begin position="1"/>
        <end position="177"/>
    </location>
</feature>
<feature type="region of interest" description="Disordered" evidence="2">
    <location>
        <begin position="255"/>
        <end position="277"/>
    </location>
</feature>
<reference evidence="4" key="2">
    <citation type="submission" date="2025-09" db="UniProtKB">
        <authorList>
            <consortium name="Ensembl"/>
        </authorList>
    </citation>
    <scope>IDENTIFICATION</scope>
</reference>
<evidence type="ECO:0000313" key="5">
    <source>
        <dbReference type="Proteomes" id="UP000694561"/>
    </source>
</evidence>
<dbReference type="InterPro" id="IPR043502">
    <property type="entry name" value="DNA/RNA_pol_sf"/>
</dbReference>
<dbReference type="EC" id="2.7.7.49" evidence="1"/>